<organism evidence="1">
    <name type="scientific">Sesamum angustifolium</name>
    <dbReference type="NCBI Taxonomy" id="2727405"/>
    <lineage>
        <taxon>Eukaryota</taxon>
        <taxon>Viridiplantae</taxon>
        <taxon>Streptophyta</taxon>
        <taxon>Embryophyta</taxon>
        <taxon>Tracheophyta</taxon>
        <taxon>Spermatophyta</taxon>
        <taxon>Magnoliopsida</taxon>
        <taxon>eudicotyledons</taxon>
        <taxon>Gunneridae</taxon>
        <taxon>Pentapetalae</taxon>
        <taxon>asterids</taxon>
        <taxon>lamiids</taxon>
        <taxon>Lamiales</taxon>
        <taxon>Pedaliaceae</taxon>
        <taxon>Sesamum</taxon>
    </lineage>
</organism>
<sequence>MTGLERLLGGCMGWASSWAASRTLGCWTGRRWAAGLDDWAGAAAGRWAGAAAWTEFGWCRRGLGCWAARW</sequence>
<dbReference type="AlphaFoldDB" id="A0AAW2KX36"/>
<proteinExistence type="predicted"/>
<reference evidence="1" key="1">
    <citation type="submission" date="2020-06" db="EMBL/GenBank/DDBJ databases">
        <authorList>
            <person name="Li T."/>
            <person name="Hu X."/>
            <person name="Zhang T."/>
            <person name="Song X."/>
            <person name="Zhang H."/>
            <person name="Dai N."/>
            <person name="Sheng W."/>
            <person name="Hou X."/>
            <person name="Wei L."/>
        </authorList>
    </citation>
    <scope>NUCLEOTIDE SEQUENCE</scope>
    <source>
        <strain evidence="1">G01</strain>
        <tissue evidence="1">Leaf</tissue>
    </source>
</reference>
<gene>
    <name evidence="1" type="ORF">Sangu_2411900</name>
</gene>
<name>A0AAW2KX36_9LAMI</name>
<evidence type="ECO:0000313" key="1">
    <source>
        <dbReference type="EMBL" id="KAL0311172.1"/>
    </source>
</evidence>
<reference evidence="1" key="2">
    <citation type="journal article" date="2024" name="Plant">
        <title>Genomic evolution and insights into agronomic trait innovations of Sesamum species.</title>
        <authorList>
            <person name="Miao H."/>
            <person name="Wang L."/>
            <person name="Qu L."/>
            <person name="Liu H."/>
            <person name="Sun Y."/>
            <person name="Le M."/>
            <person name="Wang Q."/>
            <person name="Wei S."/>
            <person name="Zheng Y."/>
            <person name="Lin W."/>
            <person name="Duan Y."/>
            <person name="Cao H."/>
            <person name="Xiong S."/>
            <person name="Wang X."/>
            <person name="Wei L."/>
            <person name="Li C."/>
            <person name="Ma Q."/>
            <person name="Ju M."/>
            <person name="Zhao R."/>
            <person name="Li G."/>
            <person name="Mu C."/>
            <person name="Tian Q."/>
            <person name="Mei H."/>
            <person name="Zhang T."/>
            <person name="Gao T."/>
            <person name="Zhang H."/>
        </authorList>
    </citation>
    <scope>NUCLEOTIDE SEQUENCE</scope>
    <source>
        <strain evidence="1">G01</strain>
    </source>
</reference>
<comment type="caution">
    <text evidence="1">The sequence shown here is derived from an EMBL/GenBank/DDBJ whole genome shotgun (WGS) entry which is preliminary data.</text>
</comment>
<dbReference type="EMBL" id="JACGWK010000016">
    <property type="protein sequence ID" value="KAL0311172.1"/>
    <property type="molecule type" value="Genomic_DNA"/>
</dbReference>
<accession>A0AAW2KX36</accession>
<protein>
    <submittedName>
        <fullName evidence="1">Uncharacterized protein</fullName>
    </submittedName>
</protein>